<comment type="caution">
    <text evidence="2">The sequence shown here is derived from an EMBL/GenBank/DDBJ whole genome shotgun (WGS) entry which is preliminary data.</text>
</comment>
<evidence type="ECO:0000313" key="3">
    <source>
        <dbReference type="Proteomes" id="UP001628156"/>
    </source>
</evidence>
<keyword evidence="1" id="KW-0175">Coiled coil</keyword>
<keyword evidence="3" id="KW-1185">Reference proteome</keyword>
<dbReference type="Proteomes" id="UP001628156">
    <property type="component" value="Unassembled WGS sequence"/>
</dbReference>
<evidence type="ECO:0000313" key="2">
    <source>
        <dbReference type="EMBL" id="GAB1224720.1"/>
    </source>
</evidence>
<evidence type="ECO:0000256" key="1">
    <source>
        <dbReference type="SAM" id="Coils"/>
    </source>
</evidence>
<protein>
    <recommendedName>
        <fullName evidence="4">Atg6 BARA domain-containing protein</fullName>
    </recommendedName>
</protein>
<evidence type="ECO:0008006" key="4">
    <source>
        <dbReference type="Google" id="ProtNLM"/>
    </source>
</evidence>
<organism evidence="2 3">
    <name type="scientific">Entamoeba nuttalli</name>
    <dbReference type="NCBI Taxonomy" id="412467"/>
    <lineage>
        <taxon>Eukaryota</taxon>
        <taxon>Amoebozoa</taxon>
        <taxon>Evosea</taxon>
        <taxon>Archamoebae</taxon>
        <taxon>Mastigamoebida</taxon>
        <taxon>Entamoebidae</taxon>
        <taxon>Entamoeba</taxon>
    </lineage>
</organism>
<gene>
    <name evidence="2" type="ORF">ENUP19_0216G0039</name>
</gene>
<sequence length="396" mass="46581">MSIGKVTCKYCGCPIVERSLELLSTVPKKQCLLNNKKGNNQKEYRNNMLVSFVENQPMKSLSNSFFINKGVVYKPKTKPIQLSSSMTQTDSPLQWLYFAQQEKFPFELPMCESCYHNKSNEMDREEANYTCSYCEILKMFDDLQELKGLEEDIKQEELKVQELEKSISSLEKEQTQLKEDKEFIVSLQDSFKEKYKEHAQLLAEIIRLSNNSSDRFSRIDIQKEKEESKQYEENVWNKIHRIEWTENGILFNSINVVSDYQHKKYKNVSICFSLIIKECLLIRQMLRTQLTKCSIITAYSQFSMTRLNLSYLDFNQKSIKRTKSFTYSLQKLSLVVEELITIVSIQFNKYKPLYKISNFTANGLSLAPSTSHWNDAIKYFLSEFKHLREFVLKIVN</sequence>
<accession>A0ABQ0DPE0</accession>
<dbReference type="EMBL" id="BAAFRS010000216">
    <property type="protein sequence ID" value="GAB1224720.1"/>
    <property type="molecule type" value="Genomic_DNA"/>
</dbReference>
<reference evidence="2 3" key="1">
    <citation type="journal article" date="2019" name="PLoS Negl. Trop. Dis.">
        <title>Whole genome sequencing of Entamoeba nuttalli reveals mammalian host-related molecular signatures and a novel octapeptide-repeat surface protein.</title>
        <authorList>
            <person name="Tanaka M."/>
            <person name="Makiuchi T."/>
            <person name="Komiyama T."/>
            <person name="Shiina T."/>
            <person name="Osaki K."/>
            <person name="Tachibana H."/>
        </authorList>
    </citation>
    <scope>NUCLEOTIDE SEQUENCE [LARGE SCALE GENOMIC DNA]</scope>
    <source>
        <strain evidence="2 3">P19-061405</strain>
    </source>
</reference>
<name>A0ABQ0DPE0_9EUKA</name>
<proteinExistence type="predicted"/>
<feature type="coiled-coil region" evidence="1">
    <location>
        <begin position="146"/>
        <end position="180"/>
    </location>
</feature>